<keyword evidence="2" id="KW-1185">Reference proteome</keyword>
<organism evidence="1 2">
    <name type="scientific">Mycena rosella</name>
    <name type="common">Pink bonnet</name>
    <name type="synonym">Agaricus rosellus</name>
    <dbReference type="NCBI Taxonomy" id="1033263"/>
    <lineage>
        <taxon>Eukaryota</taxon>
        <taxon>Fungi</taxon>
        <taxon>Dikarya</taxon>
        <taxon>Basidiomycota</taxon>
        <taxon>Agaricomycotina</taxon>
        <taxon>Agaricomycetes</taxon>
        <taxon>Agaricomycetidae</taxon>
        <taxon>Agaricales</taxon>
        <taxon>Marasmiineae</taxon>
        <taxon>Mycenaceae</taxon>
        <taxon>Mycena</taxon>
    </lineage>
</organism>
<gene>
    <name evidence="1" type="ORF">B0H17DRAFT_1129885</name>
</gene>
<evidence type="ECO:0000313" key="2">
    <source>
        <dbReference type="Proteomes" id="UP001221757"/>
    </source>
</evidence>
<dbReference type="Proteomes" id="UP001221757">
    <property type="component" value="Unassembled WGS sequence"/>
</dbReference>
<sequence>MRRLSEIAPRCPGIWVAEYKSAGYKPHAGSENGRRRGEVGWSKRAHGRRGDAAFIACMYDPRCWRSSLASRTGQQYRGSSTAFGAALRDGETENASGRMLRARVVERSAAGVVNTPAENRAGGGCVSAAPRRRASRAGQQCGGSSAACAVEVGATLRDGEPRKMLHARVVTAPVERGGGRAHGTLPAWCSGEGCASGPGQTAGLKGSSGGVCGAGRACGIDYRASCGG</sequence>
<evidence type="ECO:0000313" key="1">
    <source>
        <dbReference type="EMBL" id="KAJ7698360.1"/>
    </source>
</evidence>
<dbReference type="EMBL" id="JARKIE010000026">
    <property type="protein sequence ID" value="KAJ7698360.1"/>
    <property type="molecule type" value="Genomic_DNA"/>
</dbReference>
<comment type="caution">
    <text evidence="1">The sequence shown here is derived from an EMBL/GenBank/DDBJ whole genome shotgun (WGS) entry which is preliminary data.</text>
</comment>
<proteinExistence type="predicted"/>
<accession>A0AAD7GP49</accession>
<name>A0AAD7GP49_MYCRO</name>
<dbReference type="AlphaFoldDB" id="A0AAD7GP49"/>
<reference evidence="1" key="1">
    <citation type="submission" date="2023-03" db="EMBL/GenBank/DDBJ databases">
        <title>Massive genome expansion in bonnet fungi (Mycena s.s.) driven by repeated elements and novel gene families across ecological guilds.</title>
        <authorList>
            <consortium name="Lawrence Berkeley National Laboratory"/>
            <person name="Harder C.B."/>
            <person name="Miyauchi S."/>
            <person name="Viragh M."/>
            <person name="Kuo A."/>
            <person name="Thoen E."/>
            <person name="Andreopoulos B."/>
            <person name="Lu D."/>
            <person name="Skrede I."/>
            <person name="Drula E."/>
            <person name="Henrissat B."/>
            <person name="Morin E."/>
            <person name="Kohler A."/>
            <person name="Barry K."/>
            <person name="LaButti K."/>
            <person name="Morin E."/>
            <person name="Salamov A."/>
            <person name="Lipzen A."/>
            <person name="Mereny Z."/>
            <person name="Hegedus B."/>
            <person name="Baldrian P."/>
            <person name="Stursova M."/>
            <person name="Weitz H."/>
            <person name="Taylor A."/>
            <person name="Grigoriev I.V."/>
            <person name="Nagy L.G."/>
            <person name="Martin F."/>
            <person name="Kauserud H."/>
        </authorList>
    </citation>
    <scope>NUCLEOTIDE SEQUENCE</scope>
    <source>
        <strain evidence="1">CBHHK067</strain>
    </source>
</reference>
<protein>
    <submittedName>
        <fullName evidence="1">Uncharacterized protein</fullName>
    </submittedName>
</protein>